<dbReference type="InterPro" id="IPR036388">
    <property type="entry name" value="WH-like_DNA-bd_sf"/>
</dbReference>
<evidence type="ECO:0000313" key="4">
    <source>
        <dbReference type="Proteomes" id="UP000321558"/>
    </source>
</evidence>
<evidence type="ECO:0000256" key="1">
    <source>
        <dbReference type="SAM" id="MobiDB-lite"/>
    </source>
</evidence>
<dbReference type="Pfam" id="PF07902">
    <property type="entry name" value="Gp58"/>
    <property type="match status" value="1"/>
</dbReference>
<reference evidence="3 4" key="1">
    <citation type="submission" date="2019-07" db="EMBL/GenBank/DDBJ databases">
        <title>Whole genome shotgun sequence of Oceanobacillus sojae NBRC 105379.</title>
        <authorList>
            <person name="Hosoyama A."/>
            <person name="Uohara A."/>
            <person name="Ohji S."/>
            <person name="Ichikawa N."/>
        </authorList>
    </citation>
    <scope>NUCLEOTIDE SEQUENCE [LARGE SCALE GENOMIC DNA]</scope>
    <source>
        <strain evidence="3 4">NBRC 105379</strain>
    </source>
</reference>
<feature type="region of interest" description="Disordered" evidence="1">
    <location>
        <begin position="382"/>
        <end position="404"/>
    </location>
</feature>
<dbReference type="InterPro" id="IPR007119">
    <property type="entry name" value="Phage_tail_spike_N"/>
</dbReference>
<dbReference type="InterPro" id="IPR013783">
    <property type="entry name" value="Ig-like_fold"/>
</dbReference>
<dbReference type="NCBIfam" id="TIGR01665">
    <property type="entry name" value="put_anti_recept"/>
    <property type="match status" value="1"/>
</dbReference>
<proteinExistence type="predicted"/>
<dbReference type="RefSeq" id="WP_186813593.1">
    <property type="nucleotide sequence ID" value="NZ_BJYM01000006.1"/>
</dbReference>
<feature type="compositionally biased region" description="Basic and acidic residues" evidence="1">
    <location>
        <begin position="382"/>
        <end position="402"/>
    </location>
</feature>
<dbReference type="Gene3D" id="1.10.10.10">
    <property type="entry name" value="Winged helix-like DNA-binding domain superfamily/Winged helix DNA-binding domain"/>
    <property type="match status" value="1"/>
</dbReference>
<dbReference type="PROSITE" id="PS51688">
    <property type="entry name" value="ICA"/>
    <property type="match status" value="1"/>
</dbReference>
<dbReference type="InterPro" id="IPR030392">
    <property type="entry name" value="S74_ICA"/>
</dbReference>
<keyword evidence="4" id="KW-1185">Reference proteome</keyword>
<name>A0A511ZHM0_9BACI</name>
<dbReference type="Gene3D" id="2.60.40.10">
    <property type="entry name" value="Immunoglobulins"/>
    <property type="match status" value="1"/>
</dbReference>
<organism evidence="3 4">
    <name type="scientific">Oceanobacillus sojae</name>
    <dbReference type="NCBI Taxonomy" id="582851"/>
    <lineage>
        <taxon>Bacteria</taxon>
        <taxon>Bacillati</taxon>
        <taxon>Bacillota</taxon>
        <taxon>Bacilli</taxon>
        <taxon>Bacillales</taxon>
        <taxon>Bacillaceae</taxon>
        <taxon>Oceanobacillus</taxon>
    </lineage>
</organism>
<evidence type="ECO:0000259" key="2">
    <source>
        <dbReference type="PROSITE" id="PS51688"/>
    </source>
</evidence>
<dbReference type="EMBL" id="BJYM01000006">
    <property type="protein sequence ID" value="GEN86949.1"/>
    <property type="molecule type" value="Genomic_DNA"/>
</dbReference>
<dbReference type="Pfam" id="PF06605">
    <property type="entry name" value="Prophage_tail"/>
    <property type="match status" value="1"/>
</dbReference>
<evidence type="ECO:0000313" key="3">
    <source>
        <dbReference type="EMBL" id="GEN86949.1"/>
    </source>
</evidence>
<gene>
    <name evidence="3" type="ORF">OSO01_16880</name>
</gene>
<dbReference type="InterPro" id="IPR012892">
    <property type="entry name" value="Gp58"/>
</dbReference>
<protein>
    <recommendedName>
        <fullName evidence="2">Peptidase S74 domain-containing protein</fullName>
    </recommendedName>
</protein>
<dbReference type="Proteomes" id="UP000321558">
    <property type="component" value="Unassembled WGS sequence"/>
</dbReference>
<feature type="domain" description="Peptidase S74" evidence="2">
    <location>
        <begin position="1397"/>
        <end position="1511"/>
    </location>
</feature>
<comment type="caution">
    <text evidence="3">The sequence shown here is derived from an EMBL/GenBank/DDBJ whole genome shotgun (WGS) entry which is preliminary data.</text>
</comment>
<dbReference type="Pfam" id="PF13884">
    <property type="entry name" value="Peptidase_S74"/>
    <property type="match status" value="1"/>
</dbReference>
<dbReference type="InterPro" id="IPR010572">
    <property type="entry name" value="Tail_dom"/>
</dbReference>
<sequence length="1526" mass="171649">MELFVFSQDEQLLTIISEDTGLVEALYRIEVNSIPTEPFSFTVESDQKVAEHVKEENKVMFKDHEGDWRLMNIKEVDDSNDIDGPVTIATCEPAFLAELNEHIVVDRQFVNQTADVVLAAAVEGTRWQASVEVELGRATVSFYYISSMEAIWETIETWGGEFKDIVNFDETTNKITGCYVKILQRLGAENGQRFEIDHNTTEIGRTVLSYPKTALYGQGASLKTENDDSTRYIDFGDVEWRADRGDPVDKPLGQKWVGDPDALDKYGILEEGKKRHRDGTYSNQDYEEPSELLYATWESLQKAKKPEVNYRLSVELFNEKVNLGDTCQAIDRKFARPIEIQARVIAMEYDLMDIEGTMVVEMGQFLDLGDNRLDNLEREVEEIKSRPPSARIDENSFPDRKPSTPVDLESYGGFEVIQLYWQYADEMFIKYYEVYGSRTEDFVPDIQHLLWRGDVSAFAHTVATDEVWYYRVRAVNYHGRSSDWSVQVRAATQRIMDEDILWGPEIAERMRELHRISDIIGENGIDFDQISQEAKDLIHQQVRIYTDEEIQSAWDGIMGELDIRTDLLDDRVTDLNQRAADLISRADETEDILREYSVRIDETERGLEFKADSTEINRINGEIRGHETWLEILDEGLQSKVSETFVRDAIDGIEISSRNLASINAVKKWSAGSMTRDGYKYTLANANGSTNAGLYIDRTQFKNSTEYVVSFKVKKVSGTVYTIAGHRNAQSSIEKVYKDGVLLDTPNGWNSGDINYNNSADEHEYVIYFTTSINAVENNNHPFYLQPNRPSYSESFAVEVWDLQLEEGNKKTGWQPAPEDILSVQEHHSTLIEQNSREVRIQAESIIDIEGDITSAQARINVMSEEINERVTKTIYDQETGNIRQSLADVRNFAEGIEQTVSTIEIGSVNLLTNSDFSKGLTEWNFQNGVSAGNIVTQENGNLIIEKSSNSNPSFLKIGIGGGIDNNRNLVAQVKARTVSGIGTMRTRFGTGVNSSSETFGSNFETKYFKVTKNGNNNFVFELTSTGRLEVEHVQLEFGTIPSDYRVSQDELNKRMSTTESSITQLADELEVKVDVDGIVSEINLKKEGIRISGNLIHLDGLTLIDDAIIQNAHIANGAITRAKLGTAIIGTAQIENAAITNAKIASVNADKINAANLAAISANLGTVTAGRLNSSNNNMDLNLNTGSLTMQNANFKLGNGADIEFTHFGNRIYYSGNLRGTAGLGVGRSINDTLPFAFLGTASTNDAVNPRDQDNFSGFIANRMQRYHEDGIGNSVVGHRFDVRNSATAFEWGFMFDIRGNRKVLRGINSGTYNYDLGATGQHFQRLYVNSIYSTESIVLRSAVSGYSSRGFTAELTYTNGLMHFRGTHSAENHALGRPSWRFQQLYLSNSPNVSSDERLKENISDNPLGLDFINRVETKTFNFKLASNDLGYKPIQLGVIAQQLLPALESYGIEHTKHSILTLDEDGYFGVKYEQFTIPLIKSVQEIDVKLNEEINWQHIEYQALKNKVTQLEDRVKELEELVA</sequence>
<accession>A0A511ZHM0</accession>